<keyword evidence="3 13" id="KW-0812">Transmembrane</keyword>
<feature type="transmembrane region" description="Helical" evidence="13">
    <location>
        <begin position="1043"/>
        <end position="1068"/>
    </location>
</feature>
<feature type="transmembrane region" description="Helical" evidence="13">
    <location>
        <begin position="1115"/>
        <end position="1139"/>
    </location>
</feature>
<dbReference type="InterPro" id="IPR057244">
    <property type="entry name" value="GAIN_B"/>
</dbReference>
<dbReference type="PANTHER" id="PTHR12011:SF277">
    <property type="entry name" value="ADHESION G-PROTEIN COUPLED RECEPTOR G4"/>
    <property type="match status" value="1"/>
</dbReference>
<evidence type="ECO:0000256" key="5">
    <source>
        <dbReference type="ARBA" id="ARBA00022989"/>
    </source>
</evidence>
<dbReference type="InterPro" id="IPR013320">
    <property type="entry name" value="ConA-like_dom_sf"/>
</dbReference>
<organism evidence="17 18">
    <name type="scientific">Alosa alosa</name>
    <name type="common">allis shad</name>
    <dbReference type="NCBI Taxonomy" id="278164"/>
    <lineage>
        <taxon>Eukaryota</taxon>
        <taxon>Metazoa</taxon>
        <taxon>Chordata</taxon>
        <taxon>Craniata</taxon>
        <taxon>Vertebrata</taxon>
        <taxon>Euteleostomi</taxon>
        <taxon>Actinopterygii</taxon>
        <taxon>Neopterygii</taxon>
        <taxon>Teleostei</taxon>
        <taxon>Clupei</taxon>
        <taxon>Clupeiformes</taxon>
        <taxon>Clupeoidei</taxon>
        <taxon>Clupeidae</taxon>
        <taxon>Alosa</taxon>
    </lineage>
</organism>
<dbReference type="Gene3D" id="4.10.1240.10">
    <property type="entry name" value="GPCR, family 2, extracellular hormone receptor domain"/>
    <property type="match status" value="1"/>
</dbReference>
<feature type="transmembrane region" description="Helical" evidence="13">
    <location>
        <begin position="991"/>
        <end position="1012"/>
    </location>
</feature>
<keyword evidence="4 14" id="KW-0732">Signal</keyword>
<dbReference type="Gene3D" id="2.60.120.200">
    <property type="match status" value="1"/>
</dbReference>
<protein>
    <recommendedName>
        <fullName evidence="19">Adhesion G-protein coupled receptor G4</fullName>
    </recommendedName>
</protein>
<dbReference type="InterPro" id="IPR017981">
    <property type="entry name" value="GPCR_2-like_7TM"/>
</dbReference>
<dbReference type="SUPFAM" id="SSF49899">
    <property type="entry name" value="Concanavalin A-like lectins/glucanases"/>
    <property type="match status" value="1"/>
</dbReference>
<name>A0AAV6FQC6_9TELE</name>
<keyword evidence="18" id="KW-1185">Reference proteome</keyword>
<evidence type="ECO:0000313" key="18">
    <source>
        <dbReference type="Proteomes" id="UP000823561"/>
    </source>
</evidence>
<evidence type="ECO:0000256" key="8">
    <source>
        <dbReference type="ARBA" id="ARBA00023157"/>
    </source>
</evidence>
<dbReference type="CDD" id="cd15997">
    <property type="entry name" value="7tmB2_GPR112"/>
    <property type="match status" value="1"/>
</dbReference>
<dbReference type="InterPro" id="IPR003910">
    <property type="entry name" value="GPR1/GPR3/GPR5"/>
</dbReference>
<feature type="signal peptide" evidence="14">
    <location>
        <begin position="1"/>
        <end position="28"/>
    </location>
</feature>
<dbReference type="InterPro" id="IPR000832">
    <property type="entry name" value="GPCR_2_secretin-like"/>
</dbReference>
<feature type="compositionally biased region" description="Basic and acidic residues" evidence="12">
    <location>
        <begin position="1184"/>
        <end position="1195"/>
    </location>
</feature>
<evidence type="ECO:0000256" key="3">
    <source>
        <dbReference type="ARBA" id="ARBA00022692"/>
    </source>
</evidence>
<feature type="transmembrane region" description="Helical" evidence="13">
    <location>
        <begin position="955"/>
        <end position="979"/>
    </location>
</feature>
<proteinExistence type="predicted"/>
<evidence type="ECO:0000256" key="11">
    <source>
        <dbReference type="ARBA" id="ARBA00023224"/>
    </source>
</evidence>
<dbReference type="SUPFAM" id="SSF81321">
    <property type="entry name" value="Family A G protein-coupled receptor-like"/>
    <property type="match status" value="1"/>
</dbReference>
<evidence type="ECO:0000256" key="10">
    <source>
        <dbReference type="ARBA" id="ARBA00023180"/>
    </source>
</evidence>
<keyword evidence="7 13" id="KW-0472">Membrane</keyword>
<dbReference type="Gene3D" id="2.60.220.50">
    <property type="match status" value="1"/>
</dbReference>
<feature type="compositionally biased region" description="Polar residues" evidence="12">
    <location>
        <begin position="1196"/>
        <end position="1207"/>
    </location>
</feature>
<dbReference type="GO" id="GO:0007166">
    <property type="term" value="P:cell surface receptor signaling pathway"/>
    <property type="evidence" value="ECO:0007669"/>
    <property type="project" value="InterPro"/>
</dbReference>
<dbReference type="Gene3D" id="1.20.1070.10">
    <property type="entry name" value="Rhodopsin 7-helix transmembrane proteins"/>
    <property type="match status" value="1"/>
</dbReference>
<evidence type="ECO:0000256" key="9">
    <source>
        <dbReference type="ARBA" id="ARBA00023170"/>
    </source>
</evidence>
<evidence type="ECO:0000259" key="16">
    <source>
        <dbReference type="PROSITE" id="PS50261"/>
    </source>
</evidence>
<dbReference type="GO" id="GO:0004930">
    <property type="term" value="F:G protein-coupled receptor activity"/>
    <property type="evidence" value="ECO:0007669"/>
    <property type="project" value="UniProtKB-KW"/>
</dbReference>
<evidence type="ECO:0000313" key="17">
    <source>
        <dbReference type="EMBL" id="KAG5263375.1"/>
    </source>
</evidence>
<keyword evidence="5 13" id="KW-1133">Transmembrane helix</keyword>
<evidence type="ECO:0000256" key="13">
    <source>
        <dbReference type="SAM" id="Phobius"/>
    </source>
</evidence>
<feature type="chain" id="PRO_5043383547" description="Adhesion G-protein coupled receptor G4" evidence="14">
    <location>
        <begin position="29"/>
        <end position="1207"/>
    </location>
</feature>
<evidence type="ECO:0000256" key="4">
    <source>
        <dbReference type="ARBA" id="ARBA00022729"/>
    </source>
</evidence>
<dbReference type="PRINTS" id="PR01422">
    <property type="entry name" value="GPR56ORPHANR"/>
</dbReference>
<evidence type="ECO:0000259" key="15">
    <source>
        <dbReference type="PROSITE" id="PS50221"/>
    </source>
</evidence>
<evidence type="ECO:0000256" key="2">
    <source>
        <dbReference type="ARBA" id="ARBA00022475"/>
    </source>
</evidence>
<keyword evidence="2" id="KW-1003">Cell membrane</keyword>
<dbReference type="InterPro" id="IPR017983">
    <property type="entry name" value="GPCR_2_secretin-like_CS"/>
</dbReference>
<dbReference type="PROSITE" id="PS00650">
    <property type="entry name" value="G_PROTEIN_RECEP_F2_2"/>
    <property type="match status" value="1"/>
</dbReference>
<dbReference type="GO" id="GO:0005886">
    <property type="term" value="C:plasma membrane"/>
    <property type="evidence" value="ECO:0007669"/>
    <property type="project" value="UniProtKB-SubCell"/>
</dbReference>
<dbReference type="GO" id="GO:0007189">
    <property type="term" value="P:adenylate cyclase-activating G protein-coupled receptor signaling pathway"/>
    <property type="evidence" value="ECO:0007669"/>
    <property type="project" value="TreeGrafter"/>
</dbReference>
<evidence type="ECO:0000256" key="7">
    <source>
        <dbReference type="ARBA" id="ARBA00023136"/>
    </source>
</evidence>
<feature type="transmembrane region" description="Helical" evidence="13">
    <location>
        <begin position="883"/>
        <end position="909"/>
    </location>
</feature>
<dbReference type="Proteomes" id="UP000823561">
    <property type="component" value="Chromosome 21"/>
</dbReference>
<keyword evidence="10" id="KW-0325">Glycoprotein</keyword>
<feature type="transmembrane region" description="Helical" evidence="13">
    <location>
        <begin position="921"/>
        <end position="943"/>
    </location>
</feature>
<dbReference type="InterPro" id="IPR036445">
    <property type="entry name" value="GPCR_2_extracell_dom_sf"/>
</dbReference>
<dbReference type="PRINTS" id="PR00249">
    <property type="entry name" value="GPCRSECRETIN"/>
</dbReference>
<comment type="subcellular location">
    <subcellularLocation>
        <location evidence="1">Cell membrane</location>
        <topology evidence="1">Multi-pass membrane protein</topology>
    </subcellularLocation>
</comment>
<dbReference type="InterPro" id="IPR046338">
    <property type="entry name" value="GAIN_dom_sf"/>
</dbReference>
<feature type="region of interest" description="Disordered" evidence="12">
    <location>
        <begin position="1168"/>
        <end position="1207"/>
    </location>
</feature>
<evidence type="ECO:0000256" key="1">
    <source>
        <dbReference type="ARBA" id="ARBA00004651"/>
    </source>
</evidence>
<keyword evidence="6" id="KW-0297">G-protein coupled receptor</keyword>
<keyword evidence="8" id="KW-1015">Disulfide bond</keyword>
<dbReference type="EMBL" id="JADWDJ010000021">
    <property type="protein sequence ID" value="KAG5263375.1"/>
    <property type="molecule type" value="Genomic_DNA"/>
</dbReference>
<gene>
    <name evidence="17" type="ORF">AALO_G00264170</name>
</gene>
<feature type="transmembrane region" description="Helical" evidence="13">
    <location>
        <begin position="1089"/>
        <end position="1109"/>
    </location>
</feature>
<dbReference type="SMART" id="SM00303">
    <property type="entry name" value="GPS"/>
    <property type="match status" value="1"/>
</dbReference>
<dbReference type="Pfam" id="PF01825">
    <property type="entry name" value="GPS"/>
    <property type="match status" value="1"/>
</dbReference>
<dbReference type="InterPro" id="IPR000203">
    <property type="entry name" value="GPS"/>
</dbReference>
<evidence type="ECO:0000256" key="12">
    <source>
        <dbReference type="SAM" id="MobiDB-lite"/>
    </source>
</evidence>
<dbReference type="PANTHER" id="PTHR12011">
    <property type="entry name" value="ADHESION G-PROTEIN COUPLED RECEPTOR"/>
    <property type="match status" value="1"/>
</dbReference>
<feature type="domain" description="GAIN-B" evidence="15">
    <location>
        <begin position="721"/>
        <end position="875"/>
    </location>
</feature>
<dbReference type="Pfam" id="PF00002">
    <property type="entry name" value="7tm_2"/>
    <property type="match status" value="1"/>
</dbReference>
<dbReference type="PROSITE" id="PS50261">
    <property type="entry name" value="G_PROTEIN_RECEP_F2_4"/>
    <property type="match status" value="1"/>
</dbReference>
<reference evidence="17" key="1">
    <citation type="submission" date="2020-10" db="EMBL/GenBank/DDBJ databases">
        <title>Chromosome-scale genome assembly of the Allis shad, Alosa alosa.</title>
        <authorList>
            <person name="Margot Z."/>
            <person name="Christophe K."/>
            <person name="Cabau C."/>
            <person name="Louis A."/>
            <person name="Berthelot C."/>
            <person name="Parey E."/>
            <person name="Roest Crollius H."/>
            <person name="Montfort J."/>
            <person name="Robinson-Rechavi M."/>
            <person name="Bucao C."/>
            <person name="Bouchez O."/>
            <person name="Gislard M."/>
            <person name="Lluch J."/>
            <person name="Milhes M."/>
            <person name="Lampietro C."/>
            <person name="Lopez Roques C."/>
            <person name="Donnadieu C."/>
            <person name="Braasch I."/>
            <person name="Desvignes T."/>
            <person name="Postlethwait J."/>
            <person name="Bobe J."/>
            <person name="Guiguen Y."/>
        </authorList>
    </citation>
    <scope>NUCLEOTIDE SEQUENCE</scope>
    <source>
        <strain evidence="17">M-15738</strain>
        <tissue evidence="17">Blood</tissue>
    </source>
</reference>
<comment type="caution">
    <text evidence="17">The sequence shown here is derived from an EMBL/GenBank/DDBJ whole genome shotgun (WGS) entry which is preliminary data.</text>
</comment>
<accession>A0AAV6FQC6</accession>
<keyword evidence="11" id="KW-0807">Transducer</keyword>
<dbReference type="PROSITE" id="PS50221">
    <property type="entry name" value="GAIN_B"/>
    <property type="match status" value="1"/>
</dbReference>
<sequence>MQMKMDSIRVHMSITTWLWITSLHMCSGSPNLSYWGRKVSLMGQPCYWQLSDRCVVPELKELSVCITFQRDLGTSDWTAFDYKQRGKLSVELGLTGSRKQLKVWLFGKENTVDLVEDLALHQWHTICLTWSATAKKLQVYLNDSSLKEIHINGSQLAGCGMLTLGVSHNVLGGVMNYETGKELMGSATLFRMWSRVLAGTELAALRCVEGDVVRWSQRDWSKSASYCQAEPDSNLICEWQKYEIAMIVSIESKLQEKEKLKIILQNWFKDTFHSNISVHGIFISSSRQQLDLELGEQLEVQGSRVSSNGTTAQRYDCLVHVEVTPKKDVWAVQEEIQRCLSPPYHHADGVVKAIPGSLTVISVEELSNNTESPLHTTGPPALSTASTTVQLPSCTSVLSSVAKEIPDLCNPDYTDGFFQDTFYRVILNASINITPTNPENSIQNWLNVTLNPNHMTVLNFVMTPELPISEKFLILHRYTCTFHVQAQSLNVTETKKLIVSLLTKPYTTGSEFIEVLPGHINVSHIAPGSCPDHDQHTLQGLFPWPKTEPQETAIVLCEKNQLEKATRFCKLDGMTDIAMWEPPDLSSCERIVDGIADLDKVNVTANNSGEVVDLIGSLVSNQTNLSHSELDTVLNKLEDVVAISPISPNMGENIMEILSDILHCKADLVSFTNKILGVIESVGDQMDFNGETHNMTVPSMALQLVNVNSSQFRGLTFGVSSFTSDNSPQIFVNETFVEKPFTGAVASISLPSVLENFFPQNNTVRPRIQFQFFDSGGLFKNPHDNMTLNTYVVSASVTNINVSNLHQPTIITLRHLNRVQAQDQRMCVYWDVSKSGGGGWESQGCVMWNTDDFQTTCQCNHLTHFGVLLDVSKAPISELDEQILVILSFVGCGLSSVFLGVTLLTYLAFEKLRQDYPSKILINLCVALLGLNLVFLVNSWLASFDSRGLCVGVAAIQHFFVLASFTWMGLEALHMYFALVKVFNVYVPSYILKLCAFGWGLPATIIILILAIDKDIYGSEWDEDSQNPLQDTSPFCWVQNDNAFYVSVMGFIILVLLCNMSVFGVVLIQIRRMQANKISSSSTSGLAHDLRVVASLTFLLGLTWILPFFSWGMAAIVFTYLFAILNTLQGFFIFIFHCLMKENVQKQWRIHLCCGPLRPKDYSDWSRSVTGEGRGRQVRSPSVKSEDTSSMRKISDTSISSVNQMIA</sequence>
<dbReference type="AlphaFoldDB" id="A0AAV6FQC6"/>
<evidence type="ECO:0000256" key="6">
    <source>
        <dbReference type="ARBA" id="ARBA00023040"/>
    </source>
</evidence>
<dbReference type="FunFam" id="1.20.1070.10:FF:000043">
    <property type="entry name" value="adhesion G-protein coupled receptor G2 isoform X1"/>
    <property type="match status" value="1"/>
</dbReference>
<feature type="domain" description="G-protein coupled receptors family 2 profile 2" evidence="16">
    <location>
        <begin position="884"/>
        <end position="1141"/>
    </location>
</feature>
<evidence type="ECO:0000256" key="14">
    <source>
        <dbReference type="SAM" id="SignalP"/>
    </source>
</evidence>
<evidence type="ECO:0008006" key="19">
    <source>
        <dbReference type="Google" id="ProtNLM"/>
    </source>
</evidence>
<keyword evidence="9" id="KW-0675">Receptor</keyword>